<dbReference type="SUPFAM" id="SSF46689">
    <property type="entry name" value="Homeodomain-like"/>
    <property type="match status" value="1"/>
</dbReference>
<reference evidence="7" key="1">
    <citation type="journal article" date="2019" name="Int. J. Syst. Evol. Microbiol.">
        <title>The Global Catalogue of Microorganisms (GCM) 10K type strain sequencing project: providing services to taxonomists for standard genome sequencing and annotation.</title>
        <authorList>
            <consortium name="The Broad Institute Genomics Platform"/>
            <consortium name="The Broad Institute Genome Sequencing Center for Infectious Disease"/>
            <person name="Wu L."/>
            <person name="Ma J."/>
        </authorList>
    </citation>
    <scope>NUCLEOTIDE SEQUENCE [LARGE SCALE GENOMIC DNA]</scope>
    <source>
        <strain evidence="7">JCM 4594</strain>
    </source>
</reference>
<dbReference type="Gene3D" id="1.10.357.10">
    <property type="entry name" value="Tetracycline Repressor, domain 2"/>
    <property type="match status" value="1"/>
</dbReference>
<gene>
    <name evidence="6" type="ORF">GCM10010326_05930</name>
</gene>
<dbReference type="Pfam" id="PF00440">
    <property type="entry name" value="TetR_N"/>
    <property type="match status" value="1"/>
</dbReference>
<dbReference type="InterPro" id="IPR050109">
    <property type="entry name" value="HTH-type_TetR-like_transc_reg"/>
</dbReference>
<organism evidence="6 7">
    <name type="scientific">Streptomyces xanthochromogenes</name>
    <dbReference type="NCBI Taxonomy" id="67384"/>
    <lineage>
        <taxon>Bacteria</taxon>
        <taxon>Bacillati</taxon>
        <taxon>Actinomycetota</taxon>
        <taxon>Actinomycetes</taxon>
        <taxon>Kitasatosporales</taxon>
        <taxon>Streptomycetaceae</taxon>
        <taxon>Streptomyces</taxon>
    </lineage>
</organism>
<dbReference type="RefSeq" id="WP_190026065.1">
    <property type="nucleotide sequence ID" value="NZ_BMUU01000001.1"/>
</dbReference>
<keyword evidence="3" id="KW-0804">Transcription</keyword>
<keyword evidence="1" id="KW-0805">Transcription regulation</keyword>
<accession>A0ABQ2ZKL3</accession>
<evidence type="ECO:0000256" key="3">
    <source>
        <dbReference type="ARBA" id="ARBA00023163"/>
    </source>
</evidence>
<dbReference type="EMBL" id="BMUU01000001">
    <property type="protein sequence ID" value="GGY16680.1"/>
    <property type="molecule type" value="Genomic_DNA"/>
</dbReference>
<feature type="DNA-binding region" description="H-T-H motif" evidence="4">
    <location>
        <begin position="33"/>
        <end position="52"/>
    </location>
</feature>
<keyword evidence="7" id="KW-1185">Reference proteome</keyword>
<proteinExistence type="predicted"/>
<keyword evidence="2 4" id="KW-0238">DNA-binding</keyword>
<evidence type="ECO:0000256" key="2">
    <source>
        <dbReference type="ARBA" id="ARBA00023125"/>
    </source>
</evidence>
<sequence length="216" mass="22735">MAARVRRTPDEARRQILEAAAGLLAAGGPAAVQVRAVAAAVGVSDAAVNHHFGTREQLLSALLRFGGAKLKSQLRAALDEWGDDAAADPAGLVRVLAALYADGYAELALALHRSGWRDTGSGLLDEVVDRLYTRARANGAATGRTPPSREAVQLTVAALHQAVATEPLFGDEFRRSVGLDTTARDHLLGWWTETLRTTMAGHDPSTRFGGRGHGGG</sequence>
<evidence type="ECO:0000256" key="4">
    <source>
        <dbReference type="PROSITE-ProRule" id="PRU00335"/>
    </source>
</evidence>
<comment type="caution">
    <text evidence="6">The sequence shown here is derived from an EMBL/GenBank/DDBJ whole genome shotgun (WGS) entry which is preliminary data.</text>
</comment>
<evidence type="ECO:0000256" key="1">
    <source>
        <dbReference type="ARBA" id="ARBA00023015"/>
    </source>
</evidence>
<dbReference type="PANTHER" id="PTHR30055:SF234">
    <property type="entry name" value="HTH-TYPE TRANSCRIPTIONAL REGULATOR BETI"/>
    <property type="match status" value="1"/>
</dbReference>
<dbReference type="PRINTS" id="PR00455">
    <property type="entry name" value="HTHTETR"/>
</dbReference>
<evidence type="ECO:0000259" key="5">
    <source>
        <dbReference type="PROSITE" id="PS50977"/>
    </source>
</evidence>
<name>A0ABQ2ZKL3_9ACTN</name>
<dbReference type="GeneID" id="96288617"/>
<evidence type="ECO:0000313" key="6">
    <source>
        <dbReference type="EMBL" id="GGY16680.1"/>
    </source>
</evidence>
<dbReference type="InterPro" id="IPR009057">
    <property type="entry name" value="Homeodomain-like_sf"/>
</dbReference>
<dbReference type="Proteomes" id="UP000600946">
    <property type="component" value="Unassembled WGS sequence"/>
</dbReference>
<feature type="domain" description="HTH tetR-type" evidence="5">
    <location>
        <begin position="10"/>
        <end position="70"/>
    </location>
</feature>
<dbReference type="PANTHER" id="PTHR30055">
    <property type="entry name" value="HTH-TYPE TRANSCRIPTIONAL REGULATOR RUTR"/>
    <property type="match status" value="1"/>
</dbReference>
<dbReference type="InterPro" id="IPR001647">
    <property type="entry name" value="HTH_TetR"/>
</dbReference>
<dbReference type="PROSITE" id="PS50977">
    <property type="entry name" value="HTH_TETR_2"/>
    <property type="match status" value="1"/>
</dbReference>
<evidence type="ECO:0000313" key="7">
    <source>
        <dbReference type="Proteomes" id="UP000600946"/>
    </source>
</evidence>
<protein>
    <submittedName>
        <fullName evidence="6">TetR family transcriptional regulator</fullName>
    </submittedName>
</protein>